<evidence type="ECO:0000259" key="8">
    <source>
        <dbReference type="SMART" id="SM00014"/>
    </source>
</evidence>
<feature type="domain" description="Phosphatidic acid phosphatase type 2/haloperoxidase" evidence="8">
    <location>
        <begin position="113"/>
        <end position="225"/>
    </location>
</feature>
<comment type="subcellular location">
    <subcellularLocation>
        <location evidence="1">Cell membrane</location>
        <topology evidence="1">Multi-pass membrane protein</topology>
    </subcellularLocation>
</comment>
<evidence type="ECO:0000256" key="7">
    <source>
        <dbReference type="SAM" id="Phobius"/>
    </source>
</evidence>
<evidence type="ECO:0000256" key="1">
    <source>
        <dbReference type="ARBA" id="ARBA00004651"/>
    </source>
</evidence>
<keyword evidence="5 7" id="KW-1133">Transmembrane helix</keyword>
<dbReference type="InterPro" id="IPR036938">
    <property type="entry name" value="PAP2/HPO_sf"/>
</dbReference>
<proteinExistence type="predicted"/>
<feature type="transmembrane region" description="Helical" evidence="7">
    <location>
        <begin position="190"/>
        <end position="223"/>
    </location>
</feature>
<dbReference type="PANTHER" id="PTHR14969">
    <property type="entry name" value="SPHINGOSINE-1-PHOSPHATE PHOSPHOHYDROLASE"/>
    <property type="match status" value="1"/>
</dbReference>
<protein>
    <submittedName>
        <fullName evidence="9">Phosphatase PAP2 family protein</fullName>
    </submittedName>
</protein>
<dbReference type="Pfam" id="PF01569">
    <property type="entry name" value="PAP2"/>
    <property type="match status" value="1"/>
</dbReference>
<feature type="transmembrane region" description="Helical" evidence="7">
    <location>
        <begin position="107"/>
        <end position="133"/>
    </location>
</feature>
<feature type="transmembrane region" description="Helical" evidence="7">
    <location>
        <begin position="38"/>
        <end position="56"/>
    </location>
</feature>
<evidence type="ECO:0000313" key="9">
    <source>
        <dbReference type="EMBL" id="MFD2180905.1"/>
    </source>
</evidence>
<dbReference type="PANTHER" id="PTHR14969:SF62">
    <property type="entry name" value="DECAPRENYLPHOSPHORYL-5-PHOSPHORIBOSE PHOSPHATASE RV3807C-RELATED"/>
    <property type="match status" value="1"/>
</dbReference>
<feature type="transmembrane region" description="Helical" evidence="7">
    <location>
        <begin position="165"/>
        <end position="184"/>
    </location>
</feature>
<keyword evidence="2" id="KW-1003">Cell membrane</keyword>
<dbReference type="Proteomes" id="UP001597314">
    <property type="component" value="Unassembled WGS sequence"/>
</dbReference>
<keyword evidence="6 7" id="KW-0472">Membrane</keyword>
<keyword evidence="10" id="KW-1185">Reference proteome</keyword>
<accession>A0ABW5AF84</accession>
<feature type="transmembrane region" description="Helical" evidence="7">
    <location>
        <begin position="76"/>
        <end position="95"/>
    </location>
</feature>
<gene>
    <name evidence="9" type="ORF">ACFSOX_01965</name>
</gene>
<sequence length="264" mass="28363">MRLGRNLAAWLAVLFVAPRTPSRTPGFKALMLAHRNQALVALGVIVAAMILVDPLAPQVKAMPRWVINLFEDITDFGRSGWILIPIAGVVVWIAALMRPGLDHVSRAVLAAVVVRLGFVFVAVGLPGLVATIVKRWIGRVRPSELGPFAYQPLSWRAEWASLPSGHTVTAFAALVAIGAVWPALRPVLWIYALLIALSRVIVSAHFPSDVIAGAAFGAFGAVLVREWFASRRLGFSAAPDGTVRARPGPSLPRVLRALATATER</sequence>
<evidence type="ECO:0000256" key="6">
    <source>
        <dbReference type="ARBA" id="ARBA00023136"/>
    </source>
</evidence>
<evidence type="ECO:0000256" key="3">
    <source>
        <dbReference type="ARBA" id="ARBA00022692"/>
    </source>
</evidence>
<dbReference type="Gene3D" id="1.20.144.10">
    <property type="entry name" value="Phosphatidic acid phosphatase type 2/haloperoxidase"/>
    <property type="match status" value="1"/>
</dbReference>
<reference evidence="10" key="1">
    <citation type="journal article" date="2019" name="Int. J. Syst. Evol. Microbiol.">
        <title>The Global Catalogue of Microorganisms (GCM) 10K type strain sequencing project: providing services to taxonomists for standard genome sequencing and annotation.</title>
        <authorList>
            <consortium name="The Broad Institute Genomics Platform"/>
            <consortium name="The Broad Institute Genome Sequencing Center for Infectious Disease"/>
            <person name="Wu L."/>
            <person name="Ma J."/>
        </authorList>
    </citation>
    <scope>NUCLEOTIDE SEQUENCE [LARGE SCALE GENOMIC DNA]</scope>
    <source>
        <strain evidence="10">CGMCC 1.6774</strain>
    </source>
</reference>
<keyword evidence="4" id="KW-0378">Hydrolase</keyword>
<comment type="caution">
    <text evidence="9">The sequence shown here is derived from an EMBL/GenBank/DDBJ whole genome shotgun (WGS) entry which is preliminary data.</text>
</comment>
<name>A0ABW5AF84_9BRAD</name>
<evidence type="ECO:0000313" key="10">
    <source>
        <dbReference type="Proteomes" id="UP001597314"/>
    </source>
</evidence>
<dbReference type="EMBL" id="JBHUIW010000002">
    <property type="protein sequence ID" value="MFD2180905.1"/>
    <property type="molecule type" value="Genomic_DNA"/>
</dbReference>
<dbReference type="RefSeq" id="WP_378476108.1">
    <property type="nucleotide sequence ID" value="NZ_JBHUIW010000002.1"/>
</dbReference>
<evidence type="ECO:0000256" key="5">
    <source>
        <dbReference type="ARBA" id="ARBA00022989"/>
    </source>
</evidence>
<dbReference type="SMART" id="SM00014">
    <property type="entry name" value="acidPPc"/>
    <property type="match status" value="1"/>
</dbReference>
<evidence type="ECO:0000256" key="4">
    <source>
        <dbReference type="ARBA" id="ARBA00022801"/>
    </source>
</evidence>
<dbReference type="InterPro" id="IPR000326">
    <property type="entry name" value="PAP2/HPO"/>
</dbReference>
<dbReference type="SUPFAM" id="SSF48317">
    <property type="entry name" value="Acid phosphatase/Vanadium-dependent haloperoxidase"/>
    <property type="match status" value="1"/>
</dbReference>
<evidence type="ECO:0000256" key="2">
    <source>
        <dbReference type="ARBA" id="ARBA00022475"/>
    </source>
</evidence>
<keyword evidence="3 7" id="KW-0812">Transmembrane</keyword>
<organism evidence="9 10">
    <name type="scientific">Rhodoplanes azumiensis</name>
    <dbReference type="NCBI Taxonomy" id="1897628"/>
    <lineage>
        <taxon>Bacteria</taxon>
        <taxon>Pseudomonadati</taxon>
        <taxon>Pseudomonadota</taxon>
        <taxon>Alphaproteobacteria</taxon>
        <taxon>Hyphomicrobiales</taxon>
        <taxon>Nitrobacteraceae</taxon>
        <taxon>Rhodoplanes</taxon>
    </lineage>
</organism>